<dbReference type="InterPro" id="IPR046802">
    <property type="entry name" value="OpcA_G6PD_C"/>
</dbReference>
<reference evidence="3" key="1">
    <citation type="submission" date="2021-12" db="EMBL/GenBank/DDBJ databases">
        <title>Draft genome sequence of Corynebacterium ammoniagenes strain T-723.</title>
        <authorList>
            <person name="Matsuzawa M."/>
            <person name="Hiratani M."/>
            <person name="Abe I."/>
            <person name="Tsuji Y."/>
            <person name="Nakamura J."/>
        </authorList>
    </citation>
    <scope>NUCLEOTIDE SEQUENCE</scope>
    <source>
        <strain evidence="3">T-723</strain>
    </source>
</reference>
<evidence type="ECO:0000313" key="3">
    <source>
        <dbReference type="EMBL" id="GJN42520.1"/>
    </source>
</evidence>
<feature type="domain" description="Glucose-6-phosphate dehydrogenase assembly protein OpcA C-terminal" evidence="2">
    <location>
        <begin position="161"/>
        <end position="298"/>
    </location>
</feature>
<evidence type="ECO:0000313" key="4">
    <source>
        <dbReference type="Proteomes" id="UP001054925"/>
    </source>
</evidence>
<dbReference type="Proteomes" id="UP001054925">
    <property type="component" value="Unassembled WGS sequence"/>
</dbReference>
<evidence type="ECO:0000259" key="1">
    <source>
        <dbReference type="Pfam" id="PF10128"/>
    </source>
</evidence>
<gene>
    <name evidence="3" type="ORF">CAT723_09990</name>
</gene>
<protein>
    <recommendedName>
        <fullName evidence="5">Oxppcycle protein OpcA</fullName>
    </recommendedName>
</protein>
<dbReference type="EMBL" id="BQKK01000001">
    <property type="protein sequence ID" value="GJN42520.1"/>
    <property type="molecule type" value="Genomic_DNA"/>
</dbReference>
<evidence type="ECO:0008006" key="5">
    <source>
        <dbReference type="Google" id="ProtNLM"/>
    </source>
</evidence>
<dbReference type="Pfam" id="PF10128">
    <property type="entry name" value="OpcA_G6PD_assem"/>
    <property type="match status" value="1"/>
</dbReference>
<dbReference type="PANTHER" id="PTHR38658:SF1">
    <property type="entry name" value="OXPP CYCLE PROTEIN OPCA-RELATED"/>
    <property type="match status" value="1"/>
</dbReference>
<accession>A0AAV5G8B6</accession>
<dbReference type="PANTHER" id="PTHR38658">
    <property type="entry name" value="OXPP CYCLE PROTEIN OPCA-RELATED"/>
    <property type="match status" value="1"/>
</dbReference>
<dbReference type="InterPro" id="IPR046801">
    <property type="entry name" value="OpcA_G6PD_N"/>
</dbReference>
<dbReference type="InterPro" id="IPR004555">
    <property type="entry name" value="G6PDH_assembly_OpcA"/>
</dbReference>
<proteinExistence type="predicted"/>
<comment type="caution">
    <text evidence="3">The sequence shown here is derived from an EMBL/GenBank/DDBJ whole genome shotgun (WGS) entry which is preliminary data.</text>
</comment>
<dbReference type="Pfam" id="PF20171">
    <property type="entry name" value="OpcA_G6PD_C"/>
    <property type="match status" value="1"/>
</dbReference>
<name>A0AAV5G8B6_CORAM</name>
<sequence>MITPMPNTTTSKISRGLVEAQEHYTLTTSRVLTLIVVVNADDEVDAVLDSIRDASHEHPSRVLVVIRGNRLAEPLLNAELRVGGEAGASEIVVMHLFGALADNAESVVTPLLLPDTPIVVWWATAAPSRPSQTPIGALGQRRITHAAEKEDLRTLSAGYAPGDTDMAWGEITQWRGIVASSLDRLPHEPVQRVEISGPADSLAVDLAAAWLLDRLAVPVKRIVSDDNDDSSEKFTIHSVHFFRETSDIMIEATEEGSVRVNVPGSPESMVALNTRSRAEILSEELRHLDADKAYAHTLRGLQQVDY</sequence>
<feature type="domain" description="Glucose-6-phosphate dehydrogenase assembly protein OpcA N-terminal" evidence="1">
    <location>
        <begin position="53"/>
        <end position="151"/>
    </location>
</feature>
<dbReference type="AlphaFoldDB" id="A0AAV5G8B6"/>
<organism evidence="3 4">
    <name type="scientific">Corynebacterium ammoniagenes</name>
    <name type="common">Brevibacterium ammoniagenes</name>
    <dbReference type="NCBI Taxonomy" id="1697"/>
    <lineage>
        <taxon>Bacteria</taxon>
        <taxon>Bacillati</taxon>
        <taxon>Actinomycetota</taxon>
        <taxon>Actinomycetes</taxon>
        <taxon>Mycobacteriales</taxon>
        <taxon>Corynebacteriaceae</taxon>
        <taxon>Corynebacterium</taxon>
    </lineage>
</organism>
<evidence type="ECO:0000259" key="2">
    <source>
        <dbReference type="Pfam" id="PF20171"/>
    </source>
</evidence>
<dbReference type="RefSeq" id="WP_236163728.1">
    <property type="nucleotide sequence ID" value="NZ_BQKK01000001.1"/>
</dbReference>